<protein>
    <submittedName>
        <fullName evidence="5">Major facilitator superfamily domain-containing protein</fullName>
    </submittedName>
</protein>
<name>A0A9P9E9F2_9PLEO</name>
<evidence type="ECO:0000256" key="1">
    <source>
        <dbReference type="ARBA" id="ARBA00004141"/>
    </source>
</evidence>
<dbReference type="InterPro" id="IPR036259">
    <property type="entry name" value="MFS_trans_sf"/>
</dbReference>
<feature type="transmembrane region" description="Helical" evidence="4">
    <location>
        <begin position="295"/>
        <end position="315"/>
    </location>
</feature>
<dbReference type="AlphaFoldDB" id="A0A9P9E9F2"/>
<accession>A0A9P9E9F2</accession>
<dbReference type="Proteomes" id="UP000700596">
    <property type="component" value="Unassembled WGS sequence"/>
</dbReference>
<evidence type="ECO:0000256" key="2">
    <source>
        <dbReference type="ARBA" id="ARBA00006727"/>
    </source>
</evidence>
<organism evidence="5 6">
    <name type="scientific">Dendryphion nanum</name>
    <dbReference type="NCBI Taxonomy" id="256645"/>
    <lineage>
        <taxon>Eukaryota</taxon>
        <taxon>Fungi</taxon>
        <taxon>Dikarya</taxon>
        <taxon>Ascomycota</taxon>
        <taxon>Pezizomycotina</taxon>
        <taxon>Dothideomycetes</taxon>
        <taxon>Pleosporomycetidae</taxon>
        <taxon>Pleosporales</taxon>
        <taxon>Torulaceae</taxon>
        <taxon>Dendryphion</taxon>
    </lineage>
</organism>
<comment type="similarity">
    <text evidence="2">Belongs to the major facilitator superfamily. Monocarboxylate porter (TC 2.A.1.13) family.</text>
</comment>
<dbReference type="InterPro" id="IPR050327">
    <property type="entry name" value="Proton-linked_MCT"/>
</dbReference>
<dbReference type="Gene3D" id="1.20.1250.20">
    <property type="entry name" value="MFS general substrate transporter like domains"/>
    <property type="match status" value="1"/>
</dbReference>
<feature type="transmembrane region" description="Helical" evidence="4">
    <location>
        <begin position="260"/>
        <end position="283"/>
    </location>
</feature>
<keyword evidence="6" id="KW-1185">Reference proteome</keyword>
<feature type="transmembrane region" description="Helical" evidence="4">
    <location>
        <begin position="389"/>
        <end position="406"/>
    </location>
</feature>
<feature type="transmembrane region" description="Helical" evidence="4">
    <location>
        <begin position="62"/>
        <end position="80"/>
    </location>
</feature>
<evidence type="ECO:0000313" key="5">
    <source>
        <dbReference type="EMBL" id="KAH7132401.1"/>
    </source>
</evidence>
<reference evidence="5" key="1">
    <citation type="journal article" date="2021" name="Nat. Commun.">
        <title>Genetic determinants of endophytism in the Arabidopsis root mycobiome.</title>
        <authorList>
            <person name="Mesny F."/>
            <person name="Miyauchi S."/>
            <person name="Thiergart T."/>
            <person name="Pickel B."/>
            <person name="Atanasova L."/>
            <person name="Karlsson M."/>
            <person name="Huettel B."/>
            <person name="Barry K.W."/>
            <person name="Haridas S."/>
            <person name="Chen C."/>
            <person name="Bauer D."/>
            <person name="Andreopoulos W."/>
            <person name="Pangilinan J."/>
            <person name="LaButti K."/>
            <person name="Riley R."/>
            <person name="Lipzen A."/>
            <person name="Clum A."/>
            <person name="Drula E."/>
            <person name="Henrissat B."/>
            <person name="Kohler A."/>
            <person name="Grigoriev I.V."/>
            <person name="Martin F.M."/>
            <person name="Hacquard S."/>
        </authorList>
    </citation>
    <scope>NUCLEOTIDE SEQUENCE</scope>
    <source>
        <strain evidence="5">MPI-CAGE-CH-0243</strain>
    </source>
</reference>
<dbReference type="EMBL" id="JAGMWT010000003">
    <property type="protein sequence ID" value="KAH7132401.1"/>
    <property type="molecule type" value="Genomic_DNA"/>
</dbReference>
<feature type="transmembrane region" description="Helical" evidence="4">
    <location>
        <begin position="130"/>
        <end position="149"/>
    </location>
</feature>
<evidence type="ECO:0000256" key="3">
    <source>
        <dbReference type="SAM" id="MobiDB-lite"/>
    </source>
</evidence>
<feature type="transmembrane region" description="Helical" evidence="4">
    <location>
        <begin position="418"/>
        <end position="441"/>
    </location>
</feature>
<feature type="transmembrane region" description="Helical" evidence="4">
    <location>
        <begin position="327"/>
        <end position="347"/>
    </location>
</feature>
<sequence length="451" mass="48699">MEKHEVPDRDLNQNIASSPEAEVPPLSRTKSSTSTAIGRVTSRLTTRLIADPGPPPDGGYTAWMQVFCAWLALLNTWGFVNSFGTFQTYYTSILPQSPSTISWIGSTQACLLFSLSMFSGRALDAGLFRPTIIIGIAIQIVGLFTMSVAKNYWQLLLTQGICTGIGGGIFFVPVMGLASTYFAKKKGTAIGIITTGNAVGGIIYTLVVRELLSKVGFGWTVRVLGFINVVSLAFVVAFMKPRLPPRKTGPLVDYDSFRDVPYLLNNLGMCFIVPAIYFVFYYIASFARERFGMSYTQSLNLVILINGAGLPARVIPGYIADKYLGALNTFIICVIVNVVSIWCWLAIDSTASYYVFAAFYGMSAAAFQSLFPTTIAAYSHDITKTGTRLGMAFTVIGFASLIGGPLSGELLKAGGSYVAPICWAGASTSIGAGLAVTARIWKHGWSLKKRC</sequence>
<feature type="transmembrane region" description="Helical" evidence="4">
    <location>
        <begin position="353"/>
        <end position="377"/>
    </location>
</feature>
<feature type="transmembrane region" description="Helical" evidence="4">
    <location>
        <begin position="189"/>
        <end position="207"/>
    </location>
</feature>
<dbReference type="OrthoDB" id="6499973at2759"/>
<feature type="transmembrane region" description="Helical" evidence="4">
    <location>
        <begin position="155"/>
        <end position="177"/>
    </location>
</feature>
<evidence type="ECO:0000256" key="4">
    <source>
        <dbReference type="SAM" id="Phobius"/>
    </source>
</evidence>
<gene>
    <name evidence="5" type="ORF">B0J11DRAFT_612508</name>
</gene>
<dbReference type="PANTHER" id="PTHR11360">
    <property type="entry name" value="MONOCARBOXYLATE TRANSPORTER"/>
    <property type="match status" value="1"/>
</dbReference>
<dbReference type="Pfam" id="PF07690">
    <property type="entry name" value="MFS_1"/>
    <property type="match status" value="1"/>
</dbReference>
<dbReference type="PANTHER" id="PTHR11360:SF130">
    <property type="entry name" value="MAJOR FACILITATOR SUPERFAMILY (MFS) PROFILE DOMAIN-CONTAINING PROTEIN-RELATED"/>
    <property type="match status" value="1"/>
</dbReference>
<evidence type="ECO:0000313" key="6">
    <source>
        <dbReference type="Proteomes" id="UP000700596"/>
    </source>
</evidence>
<comment type="caution">
    <text evidence="5">The sequence shown here is derived from an EMBL/GenBank/DDBJ whole genome shotgun (WGS) entry which is preliminary data.</text>
</comment>
<proteinExistence type="inferred from homology"/>
<feature type="region of interest" description="Disordered" evidence="3">
    <location>
        <begin position="1"/>
        <end position="34"/>
    </location>
</feature>
<dbReference type="GO" id="GO:0016020">
    <property type="term" value="C:membrane"/>
    <property type="evidence" value="ECO:0007669"/>
    <property type="project" value="UniProtKB-SubCell"/>
</dbReference>
<comment type="subcellular location">
    <subcellularLocation>
        <location evidence="1">Membrane</location>
        <topology evidence="1">Multi-pass membrane protein</topology>
    </subcellularLocation>
</comment>
<dbReference type="GO" id="GO:0022857">
    <property type="term" value="F:transmembrane transporter activity"/>
    <property type="evidence" value="ECO:0007669"/>
    <property type="project" value="InterPro"/>
</dbReference>
<feature type="compositionally biased region" description="Basic and acidic residues" evidence="3">
    <location>
        <begin position="1"/>
        <end position="11"/>
    </location>
</feature>
<keyword evidence="4" id="KW-0472">Membrane</keyword>
<feature type="transmembrane region" description="Helical" evidence="4">
    <location>
        <begin position="219"/>
        <end position="239"/>
    </location>
</feature>
<keyword evidence="4" id="KW-1133">Transmembrane helix</keyword>
<keyword evidence="4" id="KW-0812">Transmembrane</keyword>
<dbReference type="SUPFAM" id="SSF103473">
    <property type="entry name" value="MFS general substrate transporter"/>
    <property type="match status" value="1"/>
</dbReference>
<dbReference type="InterPro" id="IPR011701">
    <property type="entry name" value="MFS"/>
</dbReference>